<keyword evidence="5" id="KW-0963">Cytoplasm</keyword>
<dbReference type="FunCoup" id="A0A7F5R4C3">
    <property type="interactions" value="1386"/>
</dbReference>
<evidence type="ECO:0000259" key="7">
    <source>
        <dbReference type="Pfam" id="PF22965"/>
    </source>
</evidence>
<dbReference type="SUPFAM" id="SSF48371">
    <property type="entry name" value="ARM repeat"/>
    <property type="match status" value="1"/>
</dbReference>
<protein>
    <recommendedName>
        <fullName evidence="4">Integrator complex subunit 7</fullName>
    </recommendedName>
</protein>
<evidence type="ECO:0000259" key="9">
    <source>
        <dbReference type="Pfam" id="PF24437"/>
    </source>
</evidence>
<dbReference type="OrthoDB" id="1921953at2759"/>
<name>A0A7F5R4C3_AGRPL</name>
<dbReference type="KEGG" id="apln:108742992"/>
<evidence type="ECO:0000256" key="2">
    <source>
        <dbReference type="ARBA" id="ARBA00004496"/>
    </source>
</evidence>
<evidence type="ECO:0000313" key="10">
    <source>
        <dbReference type="Proteomes" id="UP000192223"/>
    </source>
</evidence>
<dbReference type="InterPro" id="IPR056516">
    <property type="entry name" value="INTS7_N"/>
</dbReference>
<dbReference type="PANTHER" id="PTHR13322:SF2">
    <property type="entry name" value="INTEGRATOR COMPLEX SUBUNIT 7"/>
    <property type="match status" value="1"/>
</dbReference>
<evidence type="ECO:0000256" key="5">
    <source>
        <dbReference type="ARBA" id="ARBA00022490"/>
    </source>
</evidence>
<dbReference type="GO" id="GO:0032039">
    <property type="term" value="C:integrator complex"/>
    <property type="evidence" value="ECO:0007669"/>
    <property type="project" value="InterPro"/>
</dbReference>
<dbReference type="GeneID" id="108742992"/>
<evidence type="ECO:0000313" key="11">
    <source>
        <dbReference type="RefSeq" id="XP_025830682.1"/>
    </source>
</evidence>
<dbReference type="Proteomes" id="UP000192223">
    <property type="component" value="Unplaced"/>
</dbReference>
<gene>
    <name evidence="11" type="primary">LOC108742992</name>
</gene>
<evidence type="ECO:0000259" key="8">
    <source>
        <dbReference type="Pfam" id="PF24436"/>
    </source>
</evidence>
<organism evidence="10 11">
    <name type="scientific">Agrilus planipennis</name>
    <name type="common">Emerald ash borer</name>
    <name type="synonym">Agrilus marcopoli</name>
    <dbReference type="NCBI Taxonomy" id="224129"/>
    <lineage>
        <taxon>Eukaryota</taxon>
        <taxon>Metazoa</taxon>
        <taxon>Ecdysozoa</taxon>
        <taxon>Arthropoda</taxon>
        <taxon>Hexapoda</taxon>
        <taxon>Insecta</taxon>
        <taxon>Pterygota</taxon>
        <taxon>Neoptera</taxon>
        <taxon>Endopterygota</taxon>
        <taxon>Coleoptera</taxon>
        <taxon>Polyphaga</taxon>
        <taxon>Elateriformia</taxon>
        <taxon>Buprestoidea</taxon>
        <taxon>Buprestidae</taxon>
        <taxon>Agrilinae</taxon>
        <taxon>Agrilus</taxon>
    </lineage>
</organism>
<evidence type="ECO:0000256" key="1">
    <source>
        <dbReference type="ARBA" id="ARBA00004123"/>
    </source>
</evidence>
<comment type="subcellular location">
    <subcellularLocation>
        <location evidence="2">Cytoplasm</location>
    </subcellularLocation>
    <subcellularLocation>
        <location evidence="1">Nucleus</location>
    </subcellularLocation>
</comment>
<accession>A0A7F5R4C3</accession>
<feature type="domain" description="Integrator complex subunit 7 helical bundle" evidence="9">
    <location>
        <begin position="476"/>
        <end position="655"/>
    </location>
</feature>
<dbReference type="CTD" id="25896"/>
<dbReference type="Pfam" id="PF22965">
    <property type="entry name" value="INTS7_C"/>
    <property type="match status" value="1"/>
</dbReference>
<evidence type="ECO:0000256" key="3">
    <source>
        <dbReference type="ARBA" id="ARBA00008565"/>
    </source>
</evidence>
<dbReference type="GO" id="GO:0034472">
    <property type="term" value="P:snRNA 3'-end processing"/>
    <property type="evidence" value="ECO:0007669"/>
    <property type="project" value="TreeGrafter"/>
</dbReference>
<evidence type="ECO:0000256" key="4">
    <source>
        <dbReference type="ARBA" id="ARBA00015336"/>
    </source>
</evidence>
<dbReference type="Pfam" id="PF24437">
    <property type="entry name" value="INTS7_HB"/>
    <property type="match status" value="1"/>
</dbReference>
<feature type="domain" description="Integrator complex subunit 7 C-terminal" evidence="7">
    <location>
        <begin position="743"/>
        <end position="857"/>
    </location>
</feature>
<feature type="domain" description="Integrator complex subunit 7 N-terminal" evidence="8">
    <location>
        <begin position="17"/>
        <end position="475"/>
    </location>
</feature>
<dbReference type="Pfam" id="PF24436">
    <property type="entry name" value="INTS7_N"/>
    <property type="match status" value="1"/>
</dbReference>
<proteinExistence type="inferred from homology"/>
<dbReference type="PANTHER" id="PTHR13322">
    <property type="entry name" value="C1ORF73 PROTEIN"/>
    <property type="match status" value="1"/>
</dbReference>
<dbReference type="InParanoid" id="A0A7F5R4C3"/>
<dbReference type="InterPro" id="IPR054519">
    <property type="entry name" value="INTS7_C"/>
</dbReference>
<dbReference type="InterPro" id="IPR056517">
    <property type="entry name" value="INTS7_HB"/>
</dbReference>
<dbReference type="InterPro" id="IPR016024">
    <property type="entry name" value="ARM-type_fold"/>
</dbReference>
<dbReference type="AlphaFoldDB" id="A0A7F5R4C3"/>
<dbReference type="RefSeq" id="XP_025830682.1">
    <property type="nucleotide sequence ID" value="XM_025974897.1"/>
</dbReference>
<evidence type="ECO:0000256" key="6">
    <source>
        <dbReference type="ARBA" id="ARBA00023242"/>
    </source>
</evidence>
<sequence length="907" mass="101835">MRLLIYTVPNFGILTLRRISNFLRLWVLRVCQQSEKHLDKMSNVDEFVRRVHSVIYSNDPIARALTLRTLGAVAGIIPERQQVHHSIRRSLDSHDNVEVEAAVYAAIQFAAQSKTFAVSMCNKISDMIQGQSTPANMKLQLIPILQYMHHDTSTAAMVRTVCLNLLPSYPAQDFLLITLNALTQLAVATLVDIPSQVNLLLKYLRSDSRWQVKSKALKDLHLLAKPGAHLWPPGSIDSLVEMALWTKSSNVLLLTLDVINVLAESPKVCHDYKNPTSKLRDFCSRHSYSSNPIITTRAIQILVKILCYCYKENLETEGIEDVISALETFILLLFFSEERYPHQLKKALKCSVQLCEAKHDHCKIFIELLGCQLESANDDSITSICETLGAIGSLQPESLLPLLGNILKLLSELSEISSPTDQQIQTKVILCTLVFQSLCGFQWDTETAEVIFRVTLNNNQWANYKIGRSAVRYGHHMIALNIFTKLTDQVSSEHLHFWLVCLREMSKAESCLINDKGKNSLVDRINEAIVNYNKAIAALKAASTPSNNLQFQAEYMRIRAEFLQCLVQLLHTCNILCIVPPPAIASTIVQTTRDEYQRHGYITNQIRKCVKDFKNCGDMYWKLYQTAFDADPVTLENIQILQQTCAVLEHCIESVCVTGIKLKEESTKFISHTLQTAKLESRQLIKGCQDAAKIVEIVTESSNQQTITHKQTELIEKIVEVLINTSLPLPRYFFQVLQSTSLKLAISPQPRVMGEFISVQAGSQLTVKVEGVIQHGQTPGLFRKIDGVLVTVTSQFQSSNKGKDLDTKNIETTSVLNQTVVPHKDFFVAQFLLAFPRGGQYVLVIEAAVVDKEGNVWKTGPKSTLTVKVPEEPKLAPINMPGMTGSANVILMNEDSMFIRPSQKKIM</sequence>
<reference evidence="11" key="1">
    <citation type="submission" date="2025-08" db="UniProtKB">
        <authorList>
            <consortium name="RefSeq"/>
        </authorList>
    </citation>
    <scope>IDENTIFICATION</scope>
    <source>
        <tissue evidence="11">Entire body</tissue>
    </source>
</reference>
<comment type="similarity">
    <text evidence="3">Belongs to the Integrator subunit 7 family.</text>
</comment>
<keyword evidence="6" id="KW-0539">Nucleus</keyword>
<dbReference type="GO" id="GO:0005737">
    <property type="term" value="C:cytoplasm"/>
    <property type="evidence" value="ECO:0007669"/>
    <property type="project" value="UniProtKB-SubCell"/>
</dbReference>
<keyword evidence="10" id="KW-1185">Reference proteome</keyword>
<dbReference type="InterPro" id="IPR033060">
    <property type="entry name" value="INTS7"/>
</dbReference>